<feature type="coiled-coil region" evidence="1">
    <location>
        <begin position="96"/>
        <end position="123"/>
    </location>
</feature>
<comment type="caution">
    <text evidence="4">The sequence shown here is derived from an EMBL/GenBank/DDBJ whole genome shotgun (WGS) entry which is preliminary data.</text>
</comment>
<evidence type="ECO:0000259" key="3">
    <source>
        <dbReference type="PROSITE" id="PS51212"/>
    </source>
</evidence>
<dbReference type="OMA" id="YTYQGCF"/>
<proteinExistence type="predicted"/>
<dbReference type="Proteomes" id="UP000624244">
    <property type="component" value="Unassembled WGS sequence"/>
</dbReference>
<dbReference type="SMART" id="SM00321">
    <property type="entry name" value="WSC"/>
    <property type="match status" value="1"/>
</dbReference>
<evidence type="ECO:0000313" key="5">
    <source>
        <dbReference type="Proteomes" id="UP000624244"/>
    </source>
</evidence>
<feature type="domain" description="WSC" evidence="3">
    <location>
        <begin position="139"/>
        <end position="228"/>
    </location>
</feature>
<dbReference type="Pfam" id="PF01822">
    <property type="entry name" value="WSC"/>
    <property type="match status" value="1"/>
</dbReference>
<name>A0A8H5ZFQ5_COCSA</name>
<feature type="signal peptide" evidence="2">
    <location>
        <begin position="1"/>
        <end position="17"/>
    </location>
</feature>
<keyword evidence="1" id="KW-0175">Coiled coil</keyword>
<protein>
    <recommendedName>
        <fullName evidence="3">WSC domain-containing protein</fullName>
    </recommendedName>
</protein>
<organism evidence="4 5">
    <name type="scientific">Cochliobolus sativus</name>
    <name type="common">Common root rot and spot blotch fungus</name>
    <name type="synonym">Bipolaris sorokiniana</name>
    <dbReference type="NCBI Taxonomy" id="45130"/>
    <lineage>
        <taxon>Eukaryota</taxon>
        <taxon>Fungi</taxon>
        <taxon>Dikarya</taxon>
        <taxon>Ascomycota</taxon>
        <taxon>Pezizomycotina</taxon>
        <taxon>Dothideomycetes</taxon>
        <taxon>Pleosporomycetidae</taxon>
        <taxon>Pleosporales</taxon>
        <taxon>Pleosporineae</taxon>
        <taxon>Pleosporaceae</taxon>
        <taxon>Bipolaris</taxon>
    </lineage>
</organism>
<evidence type="ECO:0000313" key="4">
    <source>
        <dbReference type="EMBL" id="KAF5847220.1"/>
    </source>
</evidence>
<accession>A0A8H5ZFQ5</accession>
<dbReference type="SMR" id="A0A8H5ZFQ5"/>
<dbReference type="InterPro" id="IPR002889">
    <property type="entry name" value="WSC_carb-bd"/>
</dbReference>
<reference evidence="4" key="1">
    <citation type="submission" date="2019-11" db="EMBL/GenBank/DDBJ databases">
        <title>Bipolaris sorokiniana Genome sequencing.</title>
        <authorList>
            <person name="Wang H."/>
        </authorList>
    </citation>
    <scope>NUCLEOTIDE SEQUENCE</scope>
</reference>
<dbReference type="EMBL" id="WNKQ01000014">
    <property type="protein sequence ID" value="KAF5847220.1"/>
    <property type="molecule type" value="Genomic_DNA"/>
</dbReference>
<gene>
    <name evidence="4" type="ORF">GGP41_003548</name>
</gene>
<evidence type="ECO:0000256" key="2">
    <source>
        <dbReference type="SAM" id="SignalP"/>
    </source>
</evidence>
<sequence length="229" mass="24874">MRASWIIISALCAKAYSYEFEHGVASDQQAIGSFDDVRSTYQCNNGATPSLECVDSSTQPTCSCTCTNGITFNRNLTMDAPSTPSGPPIDNCDAIKADCDERNLQLQQEMADIEQKNVDAKKELLACGKDLAKALKPKSFKYDGCYTATSRSLTGLQIIDEWLAPWRCGIICSDFSYYGVKGGNICWCGNDVLNSPKKVADSQCNKACVGNKQSMCGGADKVSIYARED</sequence>
<keyword evidence="2" id="KW-0732">Signal</keyword>
<feature type="chain" id="PRO_5034567761" description="WSC domain-containing protein" evidence="2">
    <location>
        <begin position="18"/>
        <end position="229"/>
    </location>
</feature>
<dbReference type="PROSITE" id="PS51212">
    <property type="entry name" value="WSC"/>
    <property type="match status" value="1"/>
</dbReference>
<dbReference type="AlphaFoldDB" id="A0A8H5ZFQ5"/>
<evidence type="ECO:0000256" key="1">
    <source>
        <dbReference type="SAM" id="Coils"/>
    </source>
</evidence>